<name>A0ABT3KSW4_9BURK</name>
<dbReference type="Proteomes" id="UP001208935">
    <property type="component" value="Unassembled WGS sequence"/>
</dbReference>
<organism evidence="11 12">
    <name type="scientific">Verminephrobacter aporrectodeae subsp. tuberculatae</name>
    <dbReference type="NCBI Taxonomy" id="1110392"/>
    <lineage>
        <taxon>Bacteria</taxon>
        <taxon>Pseudomonadati</taxon>
        <taxon>Pseudomonadota</taxon>
        <taxon>Betaproteobacteria</taxon>
        <taxon>Burkholderiales</taxon>
        <taxon>Comamonadaceae</taxon>
        <taxon>Verminephrobacter</taxon>
    </lineage>
</organism>
<evidence type="ECO:0000313" key="11">
    <source>
        <dbReference type="EMBL" id="MCW5321371.1"/>
    </source>
</evidence>
<dbReference type="InterPro" id="IPR024961">
    <property type="entry name" value="T2SS_GspC_N"/>
</dbReference>
<feature type="domain" description="Type II secretion system protein GspC N-terminal" evidence="10">
    <location>
        <begin position="18"/>
        <end position="123"/>
    </location>
</feature>
<evidence type="ECO:0000256" key="9">
    <source>
        <dbReference type="SAM" id="Phobius"/>
    </source>
</evidence>
<accession>A0ABT3KSW4</accession>
<evidence type="ECO:0000256" key="4">
    <source>
        <dbReference type="ARBA" id="ARBA00022519"/>
    </source>
</evidence>
<keyword evidence="7 9" id="KW-1133">Transmembrane helix</keyword>
<protein>
    <submittedName>
        <fullName evidence="11">General secretion pathway protein C</fullName>
    </submittedName>
</protein>
<evidence type="ECO:0000256" key="7">
    <source>
        <dbReference type="ARBA" id="ARBA00022989"/>
    </source>
</evidence>
<evidence type="ECO:0000256" key="3">
    <source>
        <dbReference type="ARBA" id="ARBA00022475"/>
    </source>
</evidence>
<dbReference type="EMBL" id="QZCW01000002">
    <property type="protein sequence ID" value="MCW5321371.1"/>
    <property type="molecule type" value="Genomic_DNA"/>
</dbReference>
<evidence type="ECO:0000256" key="1">
    <source>
        <dbReference type="ARBA" id="ARBA00004533"/>
    </source>
</evidence>
<feature type="transmembrane region" description="Helical" evidence="9">
    <location>
        <begin position="12"/>
        <end position="31"/>
    </location>
</feature>
<evidence type="ECO:0000313" key="12">
    <source>
        <dbReference type="Proteomes" id="UP001208935"/>
    </source>
</evidence>
<keyword evidence="2" id="KW-0813">Transport</keyword>
<reference evidence="12" key="1">
    <citation type="submission" date="2023-07" db="EMBL/GenBank/DDBJ databases">
        <title>Verminephrobacter genomes.</title>
        <authorList>
            <person name="Lund M.B."/>
        </authorList>
    </citation>
    <scope>NUCLEOTIDE SEQUENCE [LARGE SCALE GENOMIC DNA]</scope>
    <source>
        <strain evidence="12">AtM5-05</strain>
    </source>
</reference>
<sequence>MVSNSYSEWGVRLGTLAFWAAAAASLVFWGLRLTAPADGPLAPAVAAAPVALDAQALARLFGAVPVVSDAAPVAPQAAARFALLGVLSGRRSGGGAALIAIGNQPAKPFRVGATVDQELVVQSLGLRQAQLGPRVGGPTTLTLEMPPLRN</sequence>
<gene>
    <name evidence="11" type="ORF">D5039_09500</name>
</gene>
<dbReference type="Pfam" id="PF11356">
    <property type="entry name" value="T2SSC"/>
    <property type="match status" value="1"/>
</dbReference>
<keyword evidence="4" id="KW-0997">Cell inner membrane</keyword>
<comment type="caution">
    <text evidence="11">The sequence shown here is derived from an EMBL/GenBank/DDBJ whole genome shotgun (WGS) entry which is preliminary data.</text>
</comment>
<keyword evidence="3" id="KW-1003">Cell membrane</keyword>
<evidence type="ECO:0000259" key="10">
    <source>
        <dbReference type="Pfam" id="PF11356"/>
    </source>
</evidence>
<proteinExistence type="predicted"/>
<dbReference type="RefSeq" id="WP_265258539.1">
    <property type="nucleotide sequence ID" value="NZ_QZCV01000002.1"/>
</dbReference>
<evidence type="ECO:0000256" key="5">
    <source>
        <dbReference type="ARBA" id="ARBA00022692"/>
    </source>
</evidence>
<keyword evidence="6" id="KW-0653">Protein transport</keyword>
<evidence type="ECO:0000256" key="8">
    <source>
        <dbReference type="ARBA" id="ARBA00023136"/>
    </source>
</evidence>
<keyword evidence="5 9" id="KW-0812">Transmembrane</keyword>
<keyword evidence="12" id="KW-1185">Reference proteome</keyword>
<evidence type="ECO:0000256" key="2">
    <source>
        <dbReference type="ARBA" id="ARBA00022448"/>
    </source>
</evidence>
<evidence type="ECO:0000256" key="6">
    <source>
        <dbReference type="ARBA" id="ARBA00022927"/>
    </source>
</evidence>
<comment type="subcellular location">
    <subcellularLocation>
        <location evidence="1">Cell inner membrane</location>
    </subcellularLocation>
</comment>
<keyword evidence="8 9" id="KW-0472">Membrane</keyword>